<dbReference type="InterPro" id="IPR013843">
    <property type="entry name" value="Ribosomal_eS4_N"/>
</dbReference>
<dbReference type="InterPro" id="IPR013845">
    <property type="entry name" value="Ribosomal_eS4_central_region"/>
</dbReference>
<dbReference type="AlphaFoldDB" id="A0A4Y7NLX8"/>
<dbReference type="PROSITE" id="PS00528">
    <property type="entry name" value="RIBOSOMAL_S4E"/>
    <property type="match status" value="1"/>
</dbReference>
<dbReference type="InterPro" id="IPR002942">
    <property type="entry name" value="S4_RNA-bd"/>
</dbReference>
<evidence type="ECO:0000259" key="9">
    <source>
        <dbReference type="Pfam" id="PF01479"/>
    </source>
</evidence>
<dbReference type="Pfam" id="PF00900">
    <property type="entry name" value="Ribosomal_S4e"/>
    <property type="match status" value="1"/>
</dbReference>
<evidence type="ECO:0000313" key="12">
    <source>
        <dbReference type="EMBL" id="SVE93614.1"/>
    </source>
</evidence>
<organism evidence="12">
    <name type="scientific">Scapholeberis mucronata</name>
    <dbReference type="NCBI Taxonomy" id="202097"/>
    <lineage>
        <taxon>Eukaryota</taxon>
        <taxon>Metazoa</taxon>
        <taxon>Ecdysozoa</taxon>
        <taxon>Arthropoda</taxon>
        <taxon>Crustacea</taxon>
        <taxon>Branchiopoda</taxon>
        <taxon>Diplostraca</taxon>
        <taxon>Cladocera</taxon>
        <taxon>Anomopoda</taxon>
        <taxon>Daphniidae</taxon>
        <taxon>Scapholeberis</taxon>
    </lineage>
</organism>
<dbReference type="CDD" id="cd00165">
    <property type="entry name" value="S4"/>
    <property type="match status" value="1"/>
</dbReference>
<dbReference type="GO" id="GO:0019843">
    <property type="term" value="F:rRNA binding"/>
    <property type="evidence" value="ECO:0007669"/>
    <property type="project" value="UniProtKB-KW"/>
</dbReference>
<dbReference type="FunFam" id="3.40.50.150:FF:000725">
    <property type="entry name" value="Glutathione S-transferase, C-terminal domain-containing"/>
    <property type="match status" value="1"/>
</dbReference>
<dbReference type="InterPro" id="IPR029063">
    <property type="entry name" value="SAM-dependent_MTases_sf"/>
</dbReference>
<evidence type="ECO:0000256" key="6">
    <source>
        <dbReference type="ARBA" id="ARBA00035402"/>
    </source>
</evidence>
<feature type="domain" description="RNA-binding S4" evidence="9">
    <location>
        <begin position="583"/>
        <end position="627"/>
    </location>
</feature>
<dbReference type="InterPro" id="IPR038237">
    <property type="entry name" value="Ribosomal_eS4_central_sf"/>
</dbReference>
<evidence type="ECO:0000256" key="3">
    <source>
        <dbReference type="ARBA" id="ARBA00022884"/>
    </source>
</evidence>
<dbReference type="InterPro" id="IPR014722">
    <property type="entry name" value="Rib_uL2_dom2"/>
</dbReference>
<proteinExistence type="evidence at transcript level"/>
<reference evidence="12" key="1">
    <citation type="submission" date="2018-08" db="EMBL/GenBank/DDBJ databases">
        <authorList>
            <person name="Cornetti L."/>
        </authorList>
    </citation>
    <scope>NUCLEOTIDE SEQUENCE</scope>
    <source>
        <strain evidence="12">BE-ASS</strain>
    </source>
</reference>
<dbReference type="FunFam" id="3.10.290.10:FF:000051">
    <property type="entry name" value="40S ribosomal protein S4, X isoform"/>
    <property type="match status" value="1"/>
</dbReference>
<dbReference type="Gene3D" id="2.30.30.30">
    <property type="match status" value="1"/>
</dbReference>
<dbReference type="CDD" id="cd02440">
    <property type="entry name" value="AdoMet_MTases"/>
    <property type="match status" value="1"/>
</dbReference>
<dbReference type="FunFam" id="2.40.50.740:FF:000001">
    <property type="entry name" value="40S ribosomal protein S4"/>
    <property type="match status" value="1"/>
</dbReference>
<dbReference type="GO" id="GO:0006412">
    <property type="term" value="P:translation"/>
    <property type="evidence" value="ECO:0007669"/>
    <property type="project" value="InterPro"/>
</dbReference>
<dbReference type="CDD" id="cd06087">
    <property type="entry name" value="KOW_RPS4"/>
    <property type="match status" value="1"/>
</dbReference>
<comment type="similarity">
    <text evidence="1">Belongs to the eukaryotic ribosomal protein eS4 family.</text>
</comment>
<feature type="domain" description="Small ribosomal subunit protein eS4 N-terminal" evidence="10">
    <location>
        <begin position="540"/>
        <end position="576"/>
    </location>
</feature>
<keyword evidence="5" id="KW-0687">Ribonucleoprotein</keyword>
<dbReference type="Gene3D" id="3.40.50.150">
    <property type="entry name" value="Vaccinia Virus protein VP39"/>
    <property type="match status" value="1"/>
</dbReference>
<evidence type="ECO:0000259" key="11">
    <source>
        <dbReference type="Pfam" id="PF13679"/>
    </source>
</evidence>
<dbReference type="PROSITE" id="PS50889">
    <property type="entry name" value="S4"/>
    <property type="match status" value="1"/>
</dbReference>
<keyword evidence="2 7" id="KW-0699">rRNA-binding</keyword>
<dbReference type="Pfam" id="PF13679">
    <property type="entry name" value="Methyltransf_32"/>
    <property type="match status" value="1"/>
</dbReference>
<dbReference type="Pfam" id="PF01479">
    <property type="entry name" value="S4"/>
    <property type="match status" value="1"/>
</dbReference>
<gene>
    <name evidence="12" type="primary">EOG090X0615</name>
</gene>
<dbReference type="InterPro" id="IPR000876">
    <property type="entry name" value="Ribosomal_eS4"/>
</dbReference>
<dbReference type="GO" id="GO:0003735">
    <property type="term" value="F:structural constituent of ribosome"/>
    <property type="evidence" value="ECO:0007669"/>
    <property type="project" value="InterPro"/>
</dbReference>
<dbReference type="EMBL" id="LR023995">
    <property type="protein sequence ID" value="SVE93614.1"/>
    <property type="molecule type" value="mRNA"/>
</dbReference>
<dbReference type="GO" id="GO:0022627">
    <property type="term" value="C:cytosolic small ribosomal subunit"/>
    <property type="evidence" value="ECO:0007669"/>
    <property type="project" value="TreeGrafter"/>
</dbReference>
<dbReference type="SUPFAM" id="SSF53335">
    <property type="entry name" value="S-adenosyl-L-methionine-dependent methyltransferases"/>
    <property type="match status" value="1"/>
</dbReference>
<keyword evidence="4" id="KW-0689">Ribosomal protein</keyword>
<dbReference type="PANTHER" id="PTHR11581:SF0">
    <property type="entry name" value="SMALL RIBOSOMAL SUBUNIT PROTEIN ES4"/>
    <property type="match status" value="1"/>
</dbReference>
<feature type="domain" description="Methyltransferase" evidence="11">
    <location>
        <begin position="367"/>
        <end position="489"/>
    </location>
</feature>
<accession>A0A4Y7NLX8</accession>
<dbReference type="InterPro" id="IPR041982">
    <property type="entry name" value="Ribosomal_eS4_KOW"/>
</dbReference>
<sequence>MANTLFAPVWDGSTSLNGLIAMFINQWSGNKTELNLVKCQQISASPVFPVKSDLKGQVIPDLASLTTLPFLVVAERENTSRLIVSGLAAVSRHMIKESTDPAIRKSLSFRGNCLQAPAECSIWTSFCEVQMIQSTVDFLTQPIADVVEIPIALVKLEEHFKQPVRMHNIVKRWQDEEPKTANVQLPQREIQKLAATSLDHTFSEGPDMTLADLLLYPCAILLTDRLLTFGIKISDYLPRVGQWLNIMKPLVEDAWRNTVGESSLDLSLLRIQPQPNVKVPRVKEASLYKKDSTRPGVGNLSSEETTRVVDLMTEQQLWLKSNEDTTGLVSHIDIAPCTEFVSRIDWSTLPDPVHPQQGHVPGSRLERKIQQLDGMAAAVIDAVSEGDVIVDFCSGGGHLGILLAYLLPRCHVIMVDNKEESVRHARERVAQLHLTNVTLIQSNLDYFQGSFNLGVALHACGVATDLVLQACLAQRAAFVLCPCCYGNLAHPDLPIRYPQSRLYSKRGVLPLDFSTLARMADHLSSTGRLAMASVDLDRARGPKKHLKRLAAPKSWMLDKLGGVFAPRPSTGPHKLRESLPMVVFLRNRLKYALNNAEVTKIVMQRLIKVDGKVRTDSNYPAGFMDVITIEKTGEFFRLVYDVKGRFAIHRITAEEAKYKLCKVRRVQTGPKGIPFITTHDGRTIRYPDPLVKVNDTVQLDIASNKIMDFIKFESGNLCMITGGRNLGRVGTIMTRERHPGSFDIVHVKDALGHTFATRFHGTVSQLNIREYMNVKPYRSQQRQSYLLLAGQKLANINIF</sequence>
<dbReference type="Gene3D" id="3.10.290.10">
    <property type="entry name" value="RNA-binding S4 domain"/>
    <property type="match status" value="1"/>
</dbReference>
<dbReference type="InterPro" id="IPR018199">
    <property type="entry name" value="Ribosomal_eS4_N_CS"/>
</dbReference>
<evidence type="ECO:0000259" key="8">
    <source>
        <dbReference type="Pfam" id="PF00900"/>
    </source>
</evidence>
<evidence type="ECO:0000259" key="10">
    <source>
        <dbReference type="Pfam" id="PF08071"/>
    </source>
</evidence>
<dbReference type="Gene3D" id="2.40.50.740">
    <property type="match status" value="1"/>
</dbReference>
<feature type="domain" description="Small ribosomal subunit protein eS4 central region" evidence="8">
    <location>
        <begin position="632"/>
        <end position="706"/>
    </location>
</feature>
<dbReference type="Pfam" id="PF08071">
    <property type="entry name" value="RS4NT"/>
    <property type="match status" value="1"/>
</dbReference>
<dbReference type="InterPro" id="IPR036986">
    <property type="entry name" value="S4_RNA-bd_sf"/>
</dbReference>
<dbReference type="HAMAP" id="MF_00485">
    <property type="entry name" value="Ribosomal_eS4"/>
    <property type="match status" value="1"/>
</dbReference>
<name>A0A4Y7NLX8_9CRUS</name>
<evidence type="ECO:0000256" key="2">
    <source>
        <dbReference type="ARBA" id="ARBA00022730"/>
    </source>
</evidence>
<evidence type="ECO:0000256" key="7">
    <source>
        <dbReference type="PROSITE-ProRule" id="PRU00182"/>
    </source>
</evidence>
<evidence type="ECO:0000256" key="1">
    <source>
        <dbReference type="ARBA" id="ARBA00007500"/>
    </source>
</evidence>
<dbReference type="InterPro" id="IPR025714">
    <property type="entry name" value="Methyltranfer_dom"/>
</dbReference>
<protein>
    <recommendedName>
        <fullName evidence="6">40S ribosomal protein S4</fullName>
    </recommendedName>
</protein>
<evidence type="ECO:0000256" key="4">
    <source>
        <dbReference type="ARBA" id="ARBA00022980"/>
    </source>
</evidence>
<keyword evidence="3 7" id="KW-0694">RNA-binding</keyword>
<dbReference type="PANTHER" id="PTHR11581">
    <property type="entry name" value="30S/40S RIBOSOMAL PROTEIN S4"/>
    <property type="match status" value="1"/>
</dbReference>
<evidence type="ECO:0000256" key="5">
    <source>
        <dbReference type="ARBA" id="ARBA00023274"/>
    </source>
</evidence>